<dbReference type="InterPro" id="IPR015287">
    <property type="entry name" value="Colicin_D_immunity_dom"/>
</dbReference>
<dbReference type="Proteomes" id="UP000274346">
    <property type="component" value="Chromosome"/>
</dbReference>
<evidence type="ECO:0000313" key="2">
    <source>
        <dbReference type="EMBL" id="VDR24485.1"/>
    </source>
</evidence>
<reference evidence="2 3" key="1">
    <citation type="submission" date="2018-12" db="EMBL/GenBank/DDBJ databases">
        <authorList>
            <consortium name="Pathogen Informatics"/>
        </authorList>
    </citation>
    <scope>NUCLEOTIDE SEQUENCE [LARGE SCALE GENOMIC DNA]</scope>
    <source>
        <strain evidence="2 3">NCTC13098</strain>
    </source>
</reference>
<gene>
    <name evidence="2" type="primary">cdi_2</name>
    <name evidence="2" type="ORF">NCTC13098_00779</name>
</gene>
<evidence type="ECO:0000259" key="1">
    <source>
        <dbReference type="Pfam" id="PF09204"/>
    </source>
</evidence>
<name>A0A3P8K6Y7_RAOTE</name>
<dbReference type="InterPro" id="IPR036471">
    <property type="entry name" value="Colicin_D_sf"/>
</dbReference>
<protein>
    <submittedName>
        <fullName evidence="2">Microcin-D immunity protein</fullName>
    </submittedName>
</protein>
<accession>A0A3P8K6Y7</accession>
<dbReference type="KEGG" id="rtg:NCTC13098_00779"/>
<feature type="domain" description="Colicin D immunity protein" evidence="1">
    <location>
        <begin position="1"/>
        <end position="86"/>
    </location>
</feature>
<proteinExistence type="predicted"/>
<dbReference type="AlphaFoldDB" id="A0A3P8K6Y7"/>
<dbReference type="GO" id="GO:0015643">
    <property type="term" value="F:toxic substance binding"/>
    <property type="evidence" value="ECO:0007669"/>
    <property type="project" value="InterPro"/>
</dbReference>
<dbReference type="SUPFAM" id="SSF101125">
    <property type="entry name" value="Colicin D immunity protein"/>
    <property type="match status" value="1"/>
</dbReference>
<dbReference type="RefSeq" id="WP_128877110.1">
    <property type="nucleotide sequence ID" value="NZ_JADCSX010000026.1"/>
</dbReference>
<organism evidence="2 3">
    <name type="scientific">Raoultella terrigena</name>
    <name type="common">Klebsiella terrigena</name>
    <dbReference type="NCBI Taxonomy" id="577"/>
    <lineage>
        <taxon>Bacteria</taxon>
        <taxon>Pseudomonadati</taxon>
        <taxon>Pseudomonadota</taxon>
        <taxon>Gammaproteobacteria</taxon>
        <taxon>Enterobacterales</taxon>
        <taxon>Enterobacteriaceae</taxon>
        <taxon>Klebsiella/Raoultella group</taxon>
        <taxon>Raoultella</taxon>
    </lineage>
</organism>
<dbReference type="GO" id="GO:0030153">
    <property type="term" value="P:bacteriocin immunity"/>
    <property type="evidence" value="ECO:0007669"/>
    <property type="project" value="InterPro"/>
</dbReference>
<evidence type="ECO:0000313" key="3">
    <source>
        <dbReference type="Proteomes" id="UP000274346"/>
    </source>
</evidence>
<dbReference type="EMBL" id="LR131271">
    <property type="protein sequence ID" value="VDR24485.1"/>
    <property type="molecule type" value="Genomic_DNA"/>
</dbReference>
<dbReference type="Pfam" id="PF09204">
    <property type="entry name" value="Colicin_immun"/>
    <property type="match status" value="1"/>
</dbReference>
<sequence>MSMKLIEIAKALLDSKISADEYESQYLTLWRKERDDGTLSKDNDNIGYCAAELFSLADCYTSLPDREESDLDAHQLVKEVKVTLEKYKLI</sequence>
<dbReference type="Gene3D" id="1.20.120.650">
    <property type="entry name" value="Colicin D"/>
    <property type="match status" value="1"/>
</dbReference>